<dbReference type="GO" id="GO:0003677">
    <property type="term" value="F:DNA binding"/>
    <property type="evidence" value="ECO:0007669"/>
    <property type="project" value="InterPro"/>
</dbReference>
<evidence type="ECO:0000256" key="2">
    <source>
        <dbReference type="SAM" id="MobiDB-lite"/>
    </source>
</evidence>
<feature type="region of interest" description="Disordered" evidence="2">
    <location>
        <begin position="235"/>
        <end position="321"/>
    </location>
</feature>
<protein>
    <submittedName>
        <fullName evidence="4">ParB/RepB/Spo0J family partition protein</fullName>
    </submittedName>
</protein>
<evidence type="ECO:0000256" key="1">
    <source>
        <dbReference type="ARBA" id="ARBA00006295"/>
    </source>
</evidence>
<dbReference type="Gene3D" id="1.10.10.2830">
    <property type="match status" value="1"/>
</dbReference>
<dbReference type="RefSeq" id="WP_123085504.1">
    <property type="nucleotide sequence ID" value="NZ_JANHLO010000018.1"/>
</dbReference>
<dbReference type="SUPFAM" id="SSF110849">
    <property type="entry name" value="ParB/Sulfiredoxin"/>
    <property type="match status" value="1"/>
</dbReference>
<dbReference type="Pfam" id="PF08535">
    <property type="entry name" value="KorB"/>
    <property type="match status" value="1"/>
</dbReference>
<dbReference type="PANTHER" id="PTHR33375:SF1">
    <property type="entry name" value="CHROMOSOME-PARTITIONING PROTEIN PARB-RELATED"/>
    <property type="match status" value="1"/>
</dbReference>
<dbReference type="AlphaFoldDB" id="A0A3M8SLB8"/>
<proteinExistence type="inferred from homology"/>
<name>A0A3M8SLB8_PSEPU</name>
<dbReference type="PANTHER" id="PTHR33375">
    <property type="entry name" value="CHROMOSOME-PARTITIONING PROTEIN PARB-RELATED"/>
    <property type="match status" value="1"/>
</dbReference>
<dbReference type="NCBIfam" id="TIGR00180">
    <property type="entry name" value="parB_part"/>
    <property type="match status" value="1"/>
</dbReference>
<sequence>MAKTLNLDSLEKLRDLTDVDRLAQEHQIILLTVDQVLVKPQVREDFKDIEELAETLKTEGQQSPIIVGPMNPDTKKYPLQKGGRRVAAATLLPGFKLKAIVDAAVRDDSDEVFSQLIENVHRDDLNPYEIGKGLAKAKANAKARGAHMSNQDIAKRMSKSETWVSIHLGLADLPDELVNLIKKGITGDTEVLREMRQLKTLQLEVYESFISKAHADGSLSRQQVREAVKLAKGKPIAGKTLGTPTVGGGQGDKTATPPVPPQQETSGDVPPVSHAKPGANQAPQEKEGTEPPTPVTETQTSQVTNQTSTPNSSTSKKNGKGYIPITAERQVIGIKVALDSAVASGYLMNDRVSEDPSKAWCMLMIGGSQQPKQIKVDQIDIVSVAAMETDG</sequence>
<organism evidence="4 5">
    <name type="scientific">Pseudomonas putida</name>
    <name type="common">Arthrobacter siderocapsulatus</name>
    <dbReference type="NCBI Taxonomy" id="303"/>
    <lineage>
        <taxon>Bacteria</taxon>
        <taxon>Pseudomonadati</taxon>
        <taxon>Pseudomonadota</taxon>
        <taxon>Gammaproteobacteria</taxon>
        <taxon>Pseudomonadales</taxon>
        <taxon>Pseudomonadaceae</taxon>
        <taxon>Pseudomonas</taxon>
    </lineage>
</organism>
<dbReference type="InterPro" id="IPR003115">
    <property type="entry name" value="ParB_N"/>
</dbReference>
<evidence type="ECO:0000259" key="3">
    <source>
        <dbReference type="SMART" id="SM00470"/>
    </source>
</evidence>
<evidence type="ECO:0000313" key="4">
    <source>
        <dbReference type="EMBL" id="RNF81999.1"/>
    </source>
</evidence>
<dbReference type="EMBL" id="RJAI01000075">
    <property type="protein sequence ID" value="RNF81999.1"/>
    <property type="molecule type" value="Genomic_DNA"/>
</dbReference>
<dbReference type="SUPFAM" id="SSF109709">
    <property type="entry name" value="KorB DNA-binding domain-like"/>
    <property type="match status" value="1"/>
</dbReference>
<dbReference type="SMART" id="SM00470">
    <property type="entry name" value="ParB"/>
    <property type="match status" value="1"/>
</dbReference>
<comment type="caution">
    <text evidence="4">The sequence shown here is derived from an EMBL/GenBank/DDBJ whole genome shotgun (WGS) entry which is preliminary data.</text>
</comment>
<dbReference type="InterPro" id="IPR004437">
    <property type="entry name" value="ParB/RepB/Spo0J"/>
</dbReference>
<accession>A0A3M8SLB8</accession>
<dbReference type="Gene3D" id="3.90.1530.30">
    <property type="match status" value="1"/>
</dbReference>
<dbReference type="GO" id="GO:0007059">
    <property type="term" value="P:chromosome segregation"/>
    <property type="evidence" value="ECO:0007669"/>
    <property type="project" value="TreeGrafter"/>
</dbReference>
<gene>
    <name evidence="4" type="ORF">EFK07_25445</name>
</gene>
<dbReference type="Pfam" id="PF02195">
    <property type="entry name" value="ParB_N"/>
    <property type="match status" value="1"/>
</dbReference>
<feature type="compositionally biased region" description="Low complexity" evidence="2">
    <location>
        <begin position="295"/>
        <end position="316"/>
    </location>
</feature>
<dbReference type="GO" id="GO:0005694">
    <property type="term" value="C:chromosome"/>
    <property type="evidence" value="ECO:0007669"/>
    <property type="project" value="TreeGrafter"/>
</dbReference>
<dbReference type="InterPro" id="IPR036086">
    <property type="entry name" value="ParB/Sulfiredoxin_sf"/>
</dbReference>
<feature type="domain" description="ParB-like N-terminal" evidence="3">
    <location>
        <begin position="29"/>
        <end position="120"/>
    </location>
</feature>
<evidence type="ECO:0000313" key="5">
    <source>
        <dbReference type="Proteomes" id="UP000278162"/>
    </source>
</evidence>
<dbReference type="InterPro" id="IPR050336">
    <property type="entry name" value="Chromosome_partition/occlusion"/>
</dbReference>
<comment type="similarity">
    <text evidence="1">Belongs to the ParB family.</text>
</comment>
<dbReference type="Proteomes" id="UP000278162">
    <property type="component" value="Unassembled WGS sequence"/>
</dbReference>
<reference evidence="4 5" key="1">
    <citation type="submission" date="2018-10" db="EMBL/GenBank/DDBJ databases">
        <title>An outbreak of IMP-63 producing strain in France.</title>
        <authorList>
            <person name="Bour M."/>
            <person name="Liapis E."/>
            <person name="Plesiat P."/>
        </authorList>
    </citation>
    <scope>NUCLEOTIDE SEQUENCE [LARGE SCALE GENOMIC DNA]</scope>
    <source>
        <strain evidence="4 5">12917</strain>
    </source>
</reference>
<dbReference type="InterPro" id="IPR013741">
    <property type="entry name" value="KorB_domain"/>
</dbReference>